<evidence type="ECO:0000313" key="3">
    <source>
        <dbReference type="Proteomes" id="UP000887566"/>
    </source>
</evidence>
<feature type="chain" id="PRO_5037067627" evidence="2">
    <location>
        <begin position="20"/>
        <end position="180"/>
    </location>
</feature>
<evidence type="ECO:0000256" key="2">
    <source>
        <dbReference type="SAM" id="SignalP"/>
    </source>
</evidence>
<reference evidence="4" key="1">
    <citation type="submission" date="2022-11" db="UniProtKB">
        <authorList>
            <consortium name="WormBaseParasite"/>
        </authorList>
    </citation>
    <scope>IDENTIFICATION</scope>
</reference>
<dbReference type="Proteomes" id="UP000887566">
    <property type="component" value="Unplaced"/>
</dbReference>
<feature type="signal peptide" evidence="2">
    <location>
        <begin position="1"/>
        <end position="19"/>
    </location>
</feature>
<dbReference type="WBParaSite" id="PSAMB.scaffold3571size17753.g21894.t1">
    <property type="protein sequence ID" value="PSAMB.scaffold3571size17753.g21894.t1"/>
    <property type="gene ID" value="PSAMB.scaffold3571size17753.g21894"/>
</dbReference>
<dbReference type="AlphaFoldDB" id="A0A914WCY5"/>
<feature type="transmembrane region" description="Helical" evidence="1">
    <location>
        <begin position="105"/>
        <end position="136"/>
    </location>
</feature>
<sequence length="180" mass="19834">MCRVLALPLVLSLIVVVHGEDFCGGYENRIYYTFDDCVNDCLCNCHSPCECPFVGGGFICRASKPPSFVPQFEYLETTEANEYTTTPYYTYSNDSNTLNSSPAKIFFGLIAVGVLLVICLVVICFFGICCCGWFGIRPRNRQTGRVVLPASQQPTVVYKTTVSPPSNPVFIQTPSAPPLE</sequence>
<evidence type="ECO:0000256" key="1">
    <source>
        <dbReference type="SAM" id="Phobius"/>
    </source>
</evidence>
<protein>
    <submittedName>
        <fullName evidence="4">Uncharacterized protein</fullName>
    </submittedName>
</protein>
<organism evidence="3 4">
    <name type="scientific">Plectus sambesii</name>
    <dbReference type="NCBI Taxonomy" id="2011161"/>
    <lineage>
        <taxon>Eukaryota</taxon>
        <taxon>Metazoa</taxon>
        <taxon>Ecdysozoa</taxon>
        <taxon>Nematoda</taxon>
        <taxon>Chromadorea</taxon>
        <taxon>Plectida</taxon>
        <taxon>Plectina</taxon>
        <taxon>Plectoidea</taxon>
        <taxon>Plectidae</taxon>
        <taxon>Plectus</taxon>
    </lineage>
</organism>
<keyword evidence="2" id="KW-0732">Signal</keyword>
<keyword evidence="1" id="KW-1133">Transmembrane helix</keyword>
<accession>A0A914WCY5</accession>
<evidence type="ECO:0000313" key="4">
    <source>
        <dbReference type="WBParaSite" id="PSAMB.scaffold3571size17753.g21894.t1"/>
    </source>
</evidence>
<keyword evidence="3" id="KW-1185">Reference proteome</keyword>
<proteinExistence type="predicted"/>
<name>A0A914WCY5_9BILA</name>
<keyword evidence="1" id="KW-0472">Membrane</keyword>
<keyword evidence="1" id="KW-0812">Transmembrane</keyword>